<dbReference type="InterPro" id="IPR002885">
    <property type="entry name" value="PPR_rpt"/>
</dbReference>
<feature type="compositionally biased region" description="Polar residues" evidence="3">
    <location>
        <begin position="10"/>
        <end position="23"/>
    </location>
</feature>
<dbReference type="Pfam" id="PF13812">
    <property type="entry name" value="PPR_3"/>
    <property type="match status" value="1"/>
</dbReference>
<evidence type="ECO:0000313" key="4">
    <source>
        <dbReference type="EMBL" id="CAE8683903.1"/>
    </source>
</evidence>
<comment type="caution">
    <text evidence="4">The sequence shown here is derived from an EMBL/GenBank/DDBJ whole genome shotgun (WGS) entry which is preliminary data.</text>
</comment>
<dbReference type="Pfam" id="PF01535">
    <property type="entry name" value="PPR"/>
    <property type="match status" value="1"/>
</dbReference>
<feature type="non-terminal residue" evidence="4">
    <location>
        <position position="1"/>
    </location>
</feature>
<feature type="repeat" description="PPR" evidence="2">
    <location>
        <begin position="245"/>
        <end position="279"/>
    </location>
</feature>
<feature type="region of interest" description="Disordered" evidence="3">
    <location>
        <begin position="1"/>
        <end position="23"/>
    </location>
</feature>
<accession>A0A813JQC2</accession>
<gene>
    <name evidence="4" type="ORF">PGLA2088_LOCUS23693</name>
</gene>
<protein>
    <recommendedName>
        <fullName evidence="6">Pentatricopeptide repeat-containing protein, chloroplastic</fullName>
    </recommendedName>
</protein>
<dbReference type="PROSITE" id="PS51375">
    <property type="entry name" value="PPR"/>
    <property type="match status" value="1"/>
</dbReference>
<dbReference type="Proteomes" id="UP000626109">
    <property type="component" value="Unassembled WGS sequence"/>
</dbReference>
<evidence type="ECO:0000256" key="3">
    <source>
        <dbReference type="SAM" id="MobiDB-lite"/>
    </source>
</evidence>
<proteinExistence type="predicted"/>
<reference evidence="4" key="1">
    <citation type="submission" date="2021-02" db="EMBL/GenBank/DDBJ databases">
        <authorList>
            <person name="Dougan E. K."/>
            <person name="Rhodes N."/>
            <person name="Thang M."/>
            <person name="Chan C."/>
        </authorList>
    </citation>
    <scope>NUCLEOTIDE SEQUENCE</scope>
</reference>
<dbReference type="AlphaFoldDB" id="A0A813JQC2"/>
<dbReference type="GO" id="GO:0031930">
    <property type="term" value="P:mitochondria-nucleus signaling pathway"/>
    <property type="evidence" value="ECO:0007669"/>
    <property type="project" value="TreeGrafter"/>
</dbReference>
<dbReference type="InterPro" id="IPR011990">
    <property type="entry name" value="TPR-like_helical_dom_sf"/>
</dbReference>
<evidence type="ECO:0000256" key="2">
    <source>
        <dbReference type="PROSITE-ProRule" id="PRU00708"/>
    </source>
</evidence>
<evidence type="ECO:0008006" key="6">
    <source>
        <dbReference type="Google" id="ProtNLM"/>
    </source>
</evidence>
<dbReference type="Gene3D" id="1.25.40.10">
    <property type="entry name" value="Tetratricopeptide repeat domain"/>
    <property type="match status" value="4"/>
</dbReference>
<dbReference type="PANTHER" id="PTHR47936">
    <property type="entry name" value="PPR_LONG DOMAIN-CONTAINING PROTEIN"/>
    <property type="match status" value="1"/>
</dbReference>
<evidence type="ECO:0000256" key="1">
    <source>
        <dbReference type="ARBA" id="ARBA00022737"/>
    </source>
</evidence>
<evidence type="ECO:0000313" key="5">
    <source>
        <dbReference type="Proteomes" id="UP000626109"/>
    </source>
</evidence>
<sequence length="380" mass="40205">MAIQHAADVRTSQAASPAKSRSTLFRRPVSRELLDCTAAVSSEARRSRWRDASQLLGSAQLRALEPDAFVFQALLSSARDTSGCLRWSQALLLLQRLRQRGPEPDAACLTSVVAACSRQWQLALALFAGSWQEATLPAARTFVAAFGALREGGQWHVALQLLQEMPEKSLEPNIIVANAAIAACSSEGALAAAQLVLRGLKGLGLEPDRVSFNAAVGACARAACWEVATGLVQALREAAADGGPDVVSFNSLSTCYERAGLWPLALRSLHDMGVERVLPDVVSFSAAAGACSRTRFTYGLATLEETKVAVGACARGVEWSKSLGLFRRMQRQGPPPDAVSLTALLGACQRACQWECSLALLQLSGGAPDAAAFTACLLAL</sequence>
<keyword evidence="1" id="KW-0677">Repeat</keyword>
<dbReference type="GO" id="GO:0009507">
    <property type="term" value="C:chloroplast"/>
    <property type="evidence" value="ECO:0007669"/>
    <property type="project" value="TreeGrafter"/>
</dbReference>
<name>A0A813JQC2_POLGL</name>
<organism evidence="4 5">
    <name type="scientific">Polarella glacialis</name>
    <name type="common">Dinoflagellate</name>
    <dbReference type="NCBI Taxonomy" id="89957"/>
    <lineage>
        <taxon>Eukaryota</taxon>
        <taxon>Sar</taxon>
        <taxon>Alveolata</taxon>
        <taxon>Dinophyceae</taxon>
        <taxon>Suessiales</taxon>
        <taxon>Suessiaceae</taxon>
        <taxon>Polarella</taxon>
    </lineage>
</organism>
<dbReference type="PANTHER" id="PTHR47936:SF1">
    <property type="entry name" value="PENTATRICOPEPTIDE REPEAT-CONTAINING PROTEIN GUN1, CHLOROPLASTIC"/>
    <property type="match status" value="1"/>
</dbReference>
<dbReference type="EMBL" id="CAJNNW010026241">
    <property type="protein sequence ID" value="CAE8683903.1"/>
    <property type="molecule type" value="Genomic_DNA"/>
</dbReference>